<dbReference type="Pfam" id="PF09481">
    <property type="entry name" value="CRISPR_Cse1"/>
    <property type="match status" value="1"/>
</dbReference>
<dbReference type="Gene3D" id="1.10.132.100">
    <property type="match status" value="1"/>
</dbReference>
<proteinExistence type="predicted"/>
<protein>
    <recommendedName>
        <fullName evidence="3">CRISPR-associated protein, Cse1 family</fullName>
    </recommendedName>
</protein>
<evidence type="ECO:0000313" key="1">
    <source>
        <dbReference type="EMBL" id="KRK48875.1"/>
    </source>
</evidence>
<dbReference type="EMBL" id="AZCX01000002">
    <property type="protein sequence ID" value="KRK48875.1"/>
    <property type="molecule type" value="Genomic_DNA"/>
</dbReference>
<sequence>MTENLTFNLTSDPWIKVLDKQTGTTKTVSLTDLFSNAQNYRRLAGDTRSQDFAILRFLLAIVHTVYSRVGLSGEAYSWLEVDSKTFQVLNTEDAEDGSIDEWLQTWDDLYVNGQFSNAIIQYLEGNSALFDLFGPHPFYQVTTEDYDSFVPEKKKVATGTGTVAVKQINRVVSESANSPAIFAPKAGSFKNRLTLAEITRWLITYQNYTGVTDKTKIDTAEKFSTPSGWAYRLNSVYAPGNSLFETLMLNFVVNPERKNETPIQRPTWEYNNISDYVELRKSLLQPTNLAALYTTWSRLLHIEWQENGQPTIFSAGIPMFSQDNLFLEPMTTWREDKQAKDGSKKPATKGTGSLGIAMWRNFGDYVSDKTAKDSHGPGIVDWLNQLVGKDLIDGDKTIYLNSIALVSDGNATSQSPVAEVFDYMGLNADVLFDDKEELRWPNRINGVIDTTQKVARQYWQFTTRIADVRNLDSRSFSSRETGKFYDRLNEPFKQWLVSLKNNDDREVKIEEWYRELRDVVNQSVDIFERSSTPRDHHGKSLKVNGQKQEKPMNIFIAENILRAQVNSLLFG</sequence>
<dbReference type="RefSeq" id="WP_235804710.1">
    <property type="nucleotide sequence ID" value="NZ_AZCX01000002.1"/>
</dbReference>
<reference evidence="1 2" key="1">
    <citation type="journal article" date="2015" name="Genome Announc.">
        <title>Expanding the biotechnology potential of lactobacilli through comparative genomics of 213 strains and associated genera.</title>
        <authorList>
            <person name="Sun Z."/>
            <person name="Harris H.M."/>
            <person name="McCann A."/>
            <person name="Guo C."/>
            <person name="Argimon S."/>
            <person name="Zhang W."/>
            <person name="Yang X."/>
            <person name="Jeffery I.B."/>
            <person name="Cooney J.C."/>
            <person name="Kagawa T.F."/>
            <person name="Liu W."/>
            <person name="Song Y."/>
            <person name="Salvetti E."/>
            <person name="Wrobel A."/>
            <person name="Rasinkangas P."/>
            <person name="Parkhill J."/>
            <person name="Rea M.C."/>
            <person name="O'Sullivan O."/>
            <person name="Ritari J."/>
            <person name="Douillard F.P."/>
            <person name="Paul Ross R."/>
            <person name="Yang R."/>
            <person name="Briner A.E."/>
            <person name="Felis G.E."/>
            <person name="de Vos W.M."/>
            <person name="Barrangou R."/>
            <person name="Klaenhammer T.R."/>
            <person name="Caufield P.W."/>
            <person name="Cui Y."/>
            <person name="Zhang H."/>
            <person name="O'Toole P.W."/>
        </authorList>
    </citation>
    <scope>NUCLEOTIDE SEQUENCE [LARGE SCALE GENOMIC DNA]</scope>
    <source>
        <strain evidence="1 2">JCM 15530</strain>
    </source>
</reference>
<dbReference type="AlphaFoldDB" id="A0A0R1HRD3"/>
<keyword evidence="2" id="KW-1185">Reference proteome</keyword>
<dbReference type="PATRIC" id="fig|1302272.5.peg.1204"/>
<dbReference type="Proteomes" id="UP000050911">
    <property type="component" value="Unassembled WGS sequence"/>
</dbReference>
<accession>A0A0R1HRD3</accession>
<organism evidence="1 2">
    <name type="scientific">Secundilactobacillus kimchicus JCM 15530</name>
    <dbReference type="NCBI Taxonomy" id="1302272"/>
    <lineage>
        <taxon>Bacteria</taxon>
        <taxon>Bacillati</taxon>
        <taxon>Bacillota</taxon>
        <taxon>Bacilli</taxon>
        <taxon>Lactobacillales</taxon>
        <taxon>Lactobacillaceae</taxon>
        <taxon>Secundilactobacillus</taxon>
    </lineage>
</organism>
<evidence type="ECO:0000313" key="2">
    <source>
        <dbReference type="Proteomes" id="UP000050911"/>
    </source>
</evidence>
<dbReference type="STRING" id="1302272.FC96_GL001196"/>
<dbReference type="InterPro" id="IPR013381">
    <property type="entry name" value="CRISPR-assoc_prot_Cse1"/>
</dbReference>
<comment type="caution">
    <text evidence="1">The sequence shown here is derived from an EMBL/GenBank/DDBJ whole genome shotgun (WGS) entry which is preliminary data.</text>
</comment>
<gene>
    <name evidence="1" type="ORF">FC96_GL001196</name>
</gene>
<name>A0A0R1HRD3_9LACO</name>
<evidence type="ECO:0008006" key="3">
    <source>
        <dbReference type="Google" id="ProtNLM"/>
    </source>
</evidence>